<dbReference type="Proteomes" id="UP000636800">
    <property type="component" value="Unassembled WGS sequence"/>
</dbReference>
<accession>A0A835PDX5</accession>
<dbReference type="Pfam" id="PF14389">
    <property type="entry name" value="Lzipper-MIP1"/>
    <property type="match status" value="1"/>
</dbReference>
<protein>
    <submittedName>
        <fullName evidence="3">Uncharacterized protein</fullName>
    </submittedName>
</protein>
<dbReference type="AlphaFoldDB" id="A0A835PDX5"/>
<dbReference type="PANTHER" id="PTHR23054">
    <property type="entry name" value="TERNARY COMPLEX FACTOR MIP1, LEUCINE-ZIPPER-RELATED"/>
    <property type="match status" value="1"/>
</dbReference>
<dbReference type="OrthoDB" id="1658288at2759"/>
<evidence type="ECO:0000259" key="1">
    <source>
        <dbReference type="Pfam" id="PF04784"/>
    </source>
</evidence>
<keyword evidence="4" id="KW-1185">Reference proteome</keyword>
<comment type="caution">
    <text evidence="3">The sequence shown here is derived from an EMBL/GenBank/DDBJ whole genome shotgun (WGS) entry which is preliminary data.</text>
</comment>
<evidence type="ECO:0000313" key="4">
    <source>
        <dbReference type="Proteomes" id="UP000636800"/>
    </source>
</evidence>
<dbReference type="InterPro" id="IPR006869">
    <property type="entry name" value="DUF547"/>
</dbReference>
<gene>
    <name evidence="3" type="ORF">HPP92_027162</name>
</gene>
<dbReference type="EMBL" id="JADCNL010000156">
    <property type="protein sequence ID" value="KAG0449897.1"/>
    <property type="molecule type" value="Genomic_DNA"/>
</dbReference>
<evidence type="ECO:0000313" key="3">
    <source>
        <dbReference type="EMBL" id="KAG0449897.1"/>
    </source>
</evidence>
<organism evidence="3 4">
    <name type="scientific">Vanilla planifolia</name>
    <name type="common">Vanilla</name>
    <dbReference type="NCBI Taxonomy" id="51239"/>
    <lineage>
        <taxon>Eukaryota</taxon>
        <taxon>Viridiplantae</taxon>
        <taxon>Streptophyta</taxon>
        <taxon>Embryophyta</taxon>
        <taxon>Tracheophyta</taxon>
        <taxon>Spermatophyta</taxon>
        <taxon>Magnoliopsida</taxon>
        <taxon>Liliopsida</taxon>
        <taxon>Asparagales</taxon>
        <taxon>Orchidaceae</taxon>
        <taxon>Vanilloideae</taxon>
        <taxon>Vanilleae</taxon>
        <taxon>Vanilla</taxon>
    </lineage>
</organism>
<feature type="domain" description="DUF547" evidence="1">
    <location>
        <begin position="407"/>
        <end position="540"/>
    </location>
</feature>
<dbReference type="InterPro" id="IPR025757">
    <property type="entry name" value="MIP1_Leuzipper"/>
</dbReference>
<dbReference type="Pfam" id="PF04784">
    <property type="entry name" value="DUF547"/>
    <property type="match status" value="1"/>
</dbReference>
<feature type="domain" description="Ternary complex factor MIP1 leucine-zipper" evidence="2">
    <location>
        <begin position="79"/>
        <end position="157"/>
    </location>
</feature>
<name>A0A835PDX5_VANPL</name>
<reference evidence="3 4" key="1">
    <citation type="journal article" date="2020" name="Nat. Food">
        <title>A phased Vanilla planifolia genome enables genetic improvement of flavour and production.</title>
        <authorList>
            <person name="Hasing T."/>
            <person name="Tang H."/>
            <person name="Brym M."/>
            <person name="Khazi F."/>
            <person name="Huang T."/>
            <person name="Chambers A.H."/>
        </authorList>
    </citation>
    <scope>NUCLEOTIDE SEQUENCE [LARGE SCALE GENOMIC DNA]</scope>
    <source>
        <tissue evidence="3">Leaf</tissue>
    </source>
</reference>
<evidence type="ECO:0000259" key="2">
    <source>
        <dbReference type="Pfam" id="PF14389"/>
    </source>
</evidence>
<sequence length="636" mass="71331">MLCLKAEELCGEMYPSHGKLPPLNLGSSIQRAIQRGRQVGRRASDLSSCSSRVDGFSRVKENENSISPESDFNVKMWCYKLQLEKEVQILQKQLEGEIDLHAALSNAVEDNTLPLSGFPSKLPNEAQELLASIDSLEVVVAKLEEELLTLQFCLHHERSERYFTESLLKRMSMPSLEAPLLTSGYMWEEHVTSLRVSKLGGHVPPSLHYDVLPVGGDLESVIRPAEISPINEALNLSNGEENEKLTCTPLGETFTELDNITVESLWKHPNHLSEEMLLCMRNIFLCLSGSSVLSARTSLSDSLSSASSPVGSLSHSSLTSFSDSFRLPSLMRGSSEELIDSSEATCQEKLYDPYGVNKRVNWKDIGKYGLTTNISWMTVGKMQLEYAAKAFKKFRLLVEQLAKVNPTQMSRDEKLAFWINIYNALIMHAYLAYGVPRSDVKHFSLMQKACYTVGGQCFSAVDIEFVILKMKPPVHRQQIALILALHKFKVSEEHKKFSIDCCEPLALFALSCGMYSCPAVRIFTADNVQAELQKSMKDYIQASIGINDKGKVLVPQLLYCFAKGVVEDSLLVDWICRHLNPEQAAVVRGLTQRKRLLGVRSFSVIPFDSRFRYLFMPHNKNLSELKQSSKLEAHCG</sequence>
<proteinExistence type="predicted"/>
<dbReference type="PANTHER" id="PTHR23054:SF61">
    <property type="entry name" value="OS02G0153000 PROTEIN"/>
    <property type="match status" value="1"/>
</dbReference>